<dbReference type="GO" id="GO:0005615">
    <property type="term" value="C:extracellular space"/>
    <property type="evidence" value="ECO:0007669"/>
    <property type="project" value="TreeGrafter"/>
</dbReference>
<proteinExistence type="predicted"/>
<reference evidence="3" key="1">
    <citation type="journal article" date="2013" name="Genome Res.">
        <title>A second-generation assembly of the Drosophila simulans genome provides new insights into patterns of lineage-specific divergence.</title>
        <authorList>
            <person name="Hu T.T."/>
            <person name="Eisen M.B."/>
            <person name="Thornton K.R."/>
            <person name="Andolfatto P."/>
        </authorList>
    </citation>
    <scope>NUCLEOTIDE SEQUENCE [LARGE SCALE GENOMIC DNA]</scope>
    <source>
        <strain evidence="3">W501</strain>
    </source>
</reference>
<protein>
    <submittedName>
        <fullName evidence="3">Uncharacterized protein</fullName>
    </submittedName>
</protein>
<reference evidence="3" key="3">
    <citation type="submission" date="2015-04" db="EMBL/GenBank/DDBJ databases">
        <authorList>
            <consortium name="FlyBase"/>
        </authorList>
    </citation>
    <scope>NUCLEOTIDE SEQUENCE</scope>
    <source>
        <strain evidence="3">W501</strain>
    </source>
</reference>
<organism evidence="3">
    <name type="scientific">Drosophila simulans</name>
    <name type="common">Fruit fly</name>
    <dbReference type="NCBI Taxonomy" id="7240"/>
    <lineage>
        <taxon>Eukaryota</taxon>
        <taxon>Metazoa</taxon>
        <taxon>Ecdysozoa</taxon>
        <taxon>Arthropoda</taxon>
        <taxon>Hexapoda</taxon>
        <taxon>Insecta</taxon>
        <taxon>Pterygota</taxon>
        <taxon>Neoptera</taxon>
        <taxon>Endopterygota</taxon>
        <taxon>Diptera</taxon>
        <taxon>Brachycera</taxon>
        <taxon>Muscomorpha</taxon>
        <taxon>Ephydroidea</taxon>
        <taxon>Drosophilidae</taxon>
        <taxon>Drosophila</taxon>
        <taxon>Sophophora</taxon>
    </lineage>
</organism>
<dbReference type="InterPro" id="IPR000618">
    <property type="entry name" value="Insect_cuticle"/>
</dbReference>
<dbReference type="InterPro" id="IPR031311">
    <property type="entry name" value="CHIT_BIND_RR_consensus"/>
</dbReference>
<accession>A0A0J9U160</accession>
<dbReference type="Bgee" id="FBgn0268803">
    <property type="expression patterns" value="Expressed in male reproductive system and 2 other cell types or tissues"/>
</dbReference>
<dbReference type="AlphaFoldDB" id="A0A0J9U160"/>
<dbReference type="OrthoDB" id="6595597at2759"/>
<dbReference type="PROSITE" id="PS00233">
    <property type="entry name" value="CHIT_BIND_RR_1"/>
    <property type="match status" value="1"/>
</dbReference>
<dbReference type="PANTHER" id="PTHR12236:SF86">
    <property type="entry name" value="CCP84AC-RELATED"/>
    <property type="match status" value="1"/>
</dbReference>
<dbReference type="Pfam" id="PF00379">
    <property type="entry name" value="Chitin_bind_4"/>
    <property type="match status" value="1"/>
</dbReference>
<name>A0A0J9U160_DROSI</name>
<evidence type="ECO:0000256" key="2">
    <source>
        <dbReference type="PROSITE-ProRule" id="PRU00497"/>
    </source>
</evidence>
<dbReference type="EMBL" id="CM002911">
    <property type="protein sequence ID" value="KMY93560.1"/>
    <property type="molecule type" value="Genomic_DNA"/>
</dbReference>
<dbReference type="KEGG" id="dsi:Dsimw501_GD27513"/>
<evidence type="ECO:0000313" key="3">
    <source>
        <dbReference type="EMBL" id="KMY93560.1"/>
    </source>
</evidence>
<keyword evidence="1 2" id="KW-0193">Cuticle</keyword>
<feature type="non-terminal residue" evidence="3">
    <location>
        <position position="1"/>
    </location>
</feature>
<dbReference type="PROSITE" id="PS51155">
    <property type="entry name" value="CHIT_BIND_RR_2"/>
    <property type="match status" value="1"/>
</dbReference>
<dbReference type="InterPro" id="IPR051217">
    <property type="entry name" value="Insect_Cuticle_Struc_Prot"/>
</dbReference>
<evidence type="ECO:0000256" key="1">
    <source>
        <dbReference type="ARBA" id="ARBA00022460"/>
    </source>
</evidence>
<gene>
    <name evidence="3" type="primary">Dsim\GD27513</name>
    <name evidence="3" type="ORF">Dsimw501_GD27513</name>
</gene>
<dbReference type="PANTHER" id="PTHR12236">
    <property type="entry name" value="STRUCTURAL CONTITUENT OF CUTICLE"/>
    <property type="match status" value="1"/>
</dbReference>
<dbReference type="Proteomes" id="UP000035880">
    <property type="component" value="Chromosome 2R"/>
</dbReference>
<dbReference type="GO" id="GO:0031012">
    <property type="term" value="C:extracellular matrix"/>
    <property type="evidence" value="ECO:0007669"/>
    <property type="project" value="TreeGrafter"/>
</dbReference>
<dbReference type="GO" id="GO:0042302">
    <property type="term" value="F:structural constituent of cuticle"/>
    <property type="evidence" value="ECO:0007669"/>
    <property type="project" value="UniProtKB-UniRule"/>
</dbReference>
<sequence>PDCDTPPLISLQLQQYASKYAFGYRIRDFHTGNDFGHKQNRDLHGVTRGQYHILLPDGRIQNVIYHADDTGFHADVSFEGATKH</sequence>
<reference evidence="3" key="2">
    <citation type="submission" date="2014-06" db="EMBL/GenBank/DDBJ databases">
        <authorList>
            <person name="Hu T."/>
            <person name="Eisen M.B."/>
            <person name="Thornton K.R."/>
            <person name="Andolfatto P."/>
        </authorList>
    </citation>
    <scope>NUCLEOTIDE SEQUENCE</scope>
    <source>
        <strain evidence="3">W501</strain>
    </source>
</reference>